<dbReference type="Pfam" id="PF00400">
    <property type="entry name" value="WD40"/>
    <property type="match status" value="3"/>
</dbReference>
<dbReference type="SUPFAM" id="SSF50978">
    <property type="entry name" value="WD40 repeat-like"/>
    <property type="match status" value="1"/>
</dbReference>
<dbReference type="EMBL" id="JANBQB010001826">
    <property type="protein sequence ID" value="KAJ1970326.1"/>
    <property type="molecule type" value="Genomic_DNA"/>
</dbReference>
<keyword evidence="1 3" id="KW-0853">WD repeat</keyword>
<evidence type="ECO:0000256" key="3">
    <source>
        <dbReference type="PROSITE-ProRule" id="PRU00221"/>
    </source>
</evidence>
<feature type="region of interest" description="Disordered" evidence="4">
    <location>
        <begin position="94"/>
        <end position="137"/>
    </location>
</feature>
<comment type="caution">
    <text evidence="5">The sequence shown here is derived from an EMBL/GenBank/DDBJ whole genome shotgun (WGS) entry which is preliminary data.</text>
</comment>
<sequence>MVRCVSVDPSGYWMLSGSDDNTLRLWEIKTGRCAKVWRFSETVQAVAWNPNRSICMFAVASGTRVSLMTPPAHTVCDDDTYTLTEELLAFTQVSAEDGQEDVNQDPSLLQDEDEANEEDGGEEDEDEAVDARRGDLNSAQRARKLVAWSRPSAKEQQQHNIRYVLHHTRVVQQVTWHRKGDYFSTVCQHRSQSAKTSSFVLIHLLSQRKSQKPFRESKGGAVQKVVFHPTRPHFIVATQRFVRVYDLMRQATTKTLIPGAQWISSVDVHPQGGDTGDHIIVGTYDKKLCWFDLDLSTKPYKVIKFHPKAIRQVCFHPKFPLFTSASDDGTLQVFHATVYQDLLQNPLIVPVKILRGHQITNSLGVLNCQFHPIQPWLISTGADGTIRLWT</sequence>
<dbReference type="InterPro" id="IPR015943">
    <property type="entry name" value="WD40/YVTN_repeat-like_dom_sf"/>
</dbReference>
<evidence type="ECO:0000313" key="5">
    <source>
        <dbReference type="EMBL" id="KAJ1970326.1"/>
    </source>
</evidence>
<evidence type="ECO:0000256" key="1">
    <source>
        <dbReference type="ARBA" id="ARBA00022574"/>
    </source>
</evidence>
<dbReference type="PROSITE" id="PS50082">
    <property type="entry name" value="WD_REPEATS_2"/>
    <property type="match status" value="2"/>
</dbReference>
<dbReference type="GO" id="GO:0043021">
    <property type="term" value="F:ribonucleoprotein complex binding"/>
    <property type="evidence" value="ECO:0007669"/>
    <property type="project" value="TreeGrafter"/>
</dbReference>
<dbReference type="Proteomes" id="UP001151582">
    <property type="component" value="Unassembled WGS sequence"/>
</dbReference>
<gene>
    <name evidence="5" type="primary">ERB1_2</name>
    <name evidence="5" type="ORF">H4R34_006089</name>
</gene>
<proteinExistence type="predicted"/>
<feature type="compositionally biased region" description="Acidic residues" evidence="4">
    <location>
        <begin position="110"/>
        <end position="128"/>
    </location>
</feature>
<keyword evidence="6" id="KW-1185">Reference proteome</keyword>
<organism evidence="5 6">
    <name type="scientific">Dimargaris verticillata</name>
    <dbReference type="NCBI Taxonomy" id="2761393"/>
    <lineage>
        <taxon>Eukaryota</taxon>
        <taxon>Fungi</taxon>
        <taxon>Fungi incertae sedis</taxon>
        <taxon>Zoopagomycota</taxon>
        <taxon>Kickxellomycotina</taxon>
        <taxon>Dimargaritomycetes</taxon>
        <taxon>Dimargaritales</taxon>
        <taxon>Dimargaritaceae</taxon>
        <taxon>Dimargaris</taxon>
    </lineage>
</organism>
<dbReference type="InterPro" id="IPR036322">
    <property type="entry name" value="WD40_repeat_dom_sf"/>
</dbReference>
<dbReference type="PANTHER" id="PTHR17605">
    <property type="entry name" value="RIBOSOME BIOGENESIS PROTEIN BOP1 BLOCK OF PROLIFERATION 1 PROTEIN"/>
    <property type="match status" value="1"/>
</dbReference>
<dbReference type="GO" id="GO:0070545">
    <property type="term" value="C:PeBoW complex"/>
    <property type="evidence" value="ECO:0007669"/>
    <property type="project" value="TreeGrafter"/>
</dbReference>
<dbReference type="AlphaFoldDB" id="A0A9W8B2A3"/>
<dbReference type="OrthoDB" id="5571054at2759"/>
<dbReference type="PROSITE" id="PS50294">
    <property type="entry name" value="WD_REPEATS_REGION"/>
    <property type="match status" value="2"/>
</dbReference>
<name>A0A9W8B2A3_9FUNG</name>
<dbReference type="SMART" id="SM00320">
    <property type="entry name" value="WD40"/>
    <property type="match status" value="7"/>
</dbReference>
<dbReference type="GO" id="GO:0030687">
    <property type="term" value="C:preribosome, large subunit precursor"/>
    <property type="evidence" value="ECO:0007669"/>
    <property type="project" value="TreeGrafter"/>
</dbReference>
<evidence type="ECO:0000256" key="4">
    <source>
        <dbReference type="SAM" id="MobiDB-lite"/>
    </source>
</evidence>
<feature type="repeat" description="WD" evidence="3">
    <location>
        <begin position="1"/>
        <end position="36"/>
    </location>
</feature>
<keyword evidence="2" id="KW-0677">Repeat</keyword>
<evidence type="ECO:0000256" key="2">
    <source>
        <dbReference type="ARBA" id="ARBA00022737"/>
    </source>
</evidence>
<dbReference type="InterPro" id="IPR019775">
    <property type="entry name" value="WD40_repeat_CS"/>
</dbReference>
<feature type="repeat" description="WD" evidence="3">
    <location>
        <begin position="365"/>
        <end position="390"/>
    </location>
</feature>
<reference evidence="5" key="1">
    <citation type="submission" date="2022-07" db="EMBL/GenBank/DDBJ databases">
        <title>Phylogenomic reconstructions and comparative analyses of Kickxellomycotina fungi.</title>
        <authorList>
            <person name="Reynolds N.K."/>
            <person name="Stajich J.E."/>
            <person name="Barry K."/>
            <person name="Grigoriev I.V."/>
            <person name="Crous P."/>
            <person name="Smith M.E."/>
        </authorList>
    </citation>
    <scope>NUCLEOTIDE SEQUENCE</scope>
    <source>
        <strain evidence="5">RSA 567</strain>
    </source>
</reference>
<dbReference type="Gene3D" id="2.130.10.10">
    <property type="entry name" value="YVTN repeat-like/Quinoprotein amine dehydrogenase"/>
    <property type="match status" value="1"/>
</dbReference>
<dbReference type="GO" id="GO:0000463">
    <property type="term" value="P:maturation of LSU-rRNA from tricistronic rRNA transcript (SSU-rRNA, 5.8S rRNA, LSU-rRNA)"/>
    <property type="evidence" value="ECO:0007669"/>
    <property type="project" value="TreeGrafter"/>
</dbReference>
<dbReference type="PROSITE" id="PS00678">
    <property type="entry name" value="WD_REPEATS_1"/>
    <property type="match status" value="1"/>
</dbReference>
<dbReference type="InterPro" id="IPR001680">
    <property type="entry name" value="WD40_rpt"/>
</dbReference>
<protein>
    <submittedName>
        <fullName evidence="5">Ribosome biogenesis protein erb1</fullName>
    </submittedName>
</protein>
<accession>A0A9W8B2A3</accession>
<dbReference type="InterPro" id="IPR028598">
    <property type="entry name" value="BOP1/Erb1"/>
</dbReference>
<dbReference type="PANTHER" id="PTHR17605:SF0">
    <property type="entry name" value="RIBOSOME BIOGENESIS PROTEIN BOP1"/>
    <property type="match status" value="1"/>
</dbReference>
<evidence type="ECO:0000313" key="6">
    <source>
        <dbReference type="Proteomes" id="UP001151582"/>
    </source>
</evidence>